<evidence type="ECO:0000313" key="1">
    <source>
        <dbReference type="EMBL" id="NDJ16790.1"/>
    </source>
</evidence>
<dbReference type="AlphaFoldDB" id="A0A8J8CKL8"/>
<dbReference type="Proteomes" id="UP000646053">
    <property type="component" value="Unassembled WGS sequence"/>
</dbReference>
<dbReference type="RefSeq" id="WP_162422307.1">
    <property type="nucleotide sequence ID" value="NZ_WVIE01000005.1"/>
</dbReference>
<sequence>MKITRQLKQRIAFIAFQIAIGQLNTREAIADTLRAFLSELEPQIDANQN</sequence>
<keyword evidence="2" id="KW-1185">Reference proteome</keyword>
<evidence type="ECO:0000313" key="2">
    <source>
        <dbReference type="Proteomes" id="UP000646053"/>
    </source>
</evidence>
<comment type="caution">
    <text evidence="1">The sequence shown here is derived from an EMBL/GenBank/DDBJ whole genome shotgun (WGS) entry which is preliminary data.</text>
</comment>
<reference evidence="1" key="1">
    <citation type="submission" date="2019-12" db="EMBL/GenBank/DDBJ databases">
        <title>High-Quality draft genome sequences of three cyanobacteria isolated from the limestone walls of the Old Cathedral of Coimbra.</title>
        <authorList>
            <person name="Tiago I."/>
            <person name="Soares F."/>
            <person name="Portugal A."/>
        </authorList>
    </citation>
    <scope>NUCLEOTIDE SEQUENCE</scope>
    <source>
        <strain evidence="1">A</strain>
    </source>
</reference>
<dbReference type="EMBL" id="WVIE01000005">
    <property type="protein sequence ID" value="NDJ16790.1"/>
    <property type="molecule type" value="Genomic_DNA"/>
</dbReference>
<gene>
    <name evidence="1" type="ORF">GS601_05710</name>
</gene>
<protein>
    <submittedName>
        <fullName evidence="1">Uncharacterized protein</fullName>
    </submittedName>
</protein>
<proteinExistence type="predicted"/>
<accession>A0A8J8CKL8</accession>
<organism evidence="1 2">
    <name type="scientific">Myxacorys almedinensis A</name>
    <dbReference type="NCBI Taxonomy" id="2690445"/>
    <lineage>
        <taxon>Bacteria</taxon>
        <taxon>Bacillati</taxon>
        <taxon>Cyanobacteriota</taxon>
        <taxon>Cyanophyceae</taxon>
        <taxon>Leptolyngbyales</taxon>
        <taxon>Leptolyngbyaceae</taxon>
        <taxon>Myxacorys</taxon>
        <taxon>Myxacorys almedinensis</taxon>
    </lineage>
</organism>
<name>A0A8J8CKL8_9CYAN</name>